<evidence type="ECO:0000313" key="4">
    <source>
        <dbReference type="EMBL" id="MBB3023776.1"/>
    </source>
</evidence>
<dbReference type="AlphaFoldDB" id="A0A839QYR6"/>
<dbReference type="RefSeq" id="WP_183375900.1">
    <property type="nucleotide sequence ID" value="NZ_CBCSFZ010000001.1"/>
</dbReference>
<keyword evidence="5" id="KW-1185">Reference proteome</keyword>
<dbReference type="GO" id="GO:0032259">
    <property type="term" value="P:methylation"/>
    <property type="evidence" value="ECO:0007669"/>
    <property type="project" value="UniProtKB-KW"/>
</dbReference>
<dbReference type="Gene3D" id="3.40.50.150">
    <property type="entry name" value="Vaccinia Virus protein VP39"/>
    <property type="match status" value="1"/>
</dbReference>
<dbReference type="Proteomes" id="UP000568050">
    <property type="component" value="Unassembled WGS sequence"/>
</dbReference>
<feature type="domain" description="THUMP-like" evidence="2">
    <location>
        <begin position="331"/>
        <end position="404"/>
    </location>
</feature>
<comment type="caution">
    <text evidence="3">The sequence shown here is derived from an EMBL/GenBank/DDBJ whole genome shotgun (WGS) entry which is preliminary data.</text>
</comment>
<evidence type="ECO:0000313" key="3">
    <source>
        <dbReference type="EMBL" id="MBB3023101.1"/>
    </source>
</evidence>
<sequence>MSALAPVLTPEGFALLNSLPAYDESRVLQLGEALRRDGHSAETVAAVMTQSRLRAKAHEKFGEFADQMLFTPDGLEQATRLPIAAHHAQRFRDAGIDSVADLGCGIGGDTLAKAGLGLEVIGVEKDEETAAVATANLRLFPTARIELGDLTAFDPARVQGLWFDPARRAGRARLHDPEQALPPLSTILDFARRTPATAAKLAPAIDHAHLPTGSETQWISWRGQVLEAVLHLGPLAREGVARSALLFTGADGSQVHRLDPDSVGPSPDSPHAADDPDLSADGVRDHLYEPDGAVIRAGLIGTLARRLDADLIDESIAYLTADARVDSPFAQGYAVEDVFDFSMKALQAHLRSHRIGTVEFKKRGTAVEPEELRRRLKPARFGDESATVILTRVAGKQSVIIAQPHRDVP</sequence>
<feature type="compositionally biased region" description="Low complexity" evidence="1">
    <location>
        <begin position="261"/>
        <end position="270"/>
    </location>
</feature>
<dbReference type="GO" id="GO:0008168">
    <property type="term" value="F:methyltransferase activity"/>
    <property type="evidence" value="ECO:0007669"/>
    <property type="project" value="UniProtKB-KW"/>
</dbReference>
<dbReference type="SUPFAM" id="SSF53335">
    <property type="entry name" value="S-adenosyl-L-methionine-dependent methyltransferases"/>
    <property type="match status" value="1"/>
</dbReference>
<evidence type="ECO:0000256" key="1">
    <source>
        <dbReference type="SAM" id="MobiDB-lite"/>
    </source>
</evidence>
<dbReference type="Pfam" id="PF18096">
    <property type="entry name" value="Thump_like"/>
    <property type="match status" value="1"/>
</dbReference>
<feature type="region of interest" description="Disordered" evidence="1">
    <location>
        <begin position="256"/>
        <end position="281"/>
    </location>
</feature>
<evidence type="ECO:0000259" key="2">
    <source>
        <dbReference type="Pfam" id="PF18096"/>
    </source>
</evidence>
<proteinExistence type="predicted"/>
<accession>A0A839QYR6</accession>
<dbReference type="CDD" id="cd02440">
    <property type="entry name" value="AdoMet_MTases"/>
    <property type="match status" value="1"/>
</dbReference>
<dbReference type="EMBL" id="JACHWP010000002">
    <property type="protein sequence ID" value="MBB3023101.1"/>
    <property type="molecule type" value="Genomic_DNA"/>
</dbReference>
<name>A0A839QYR6_9MICO</name>
<dbReference type="EMBL" id="JACHWP010000011">
    <property type="protein sequence ID" value="MBB3023776.1"/>
    <property type="molecule type" value="Genomic_DNA"/>
</dbReference>
<reference evidence="3 5" key="1">
    <citation type="submission" date="2020-08" db="EMBL/GenBank/DDBJ databases">
        <title>Sequencing the genomes of 1000 actinobacteria strains.</title>
        <authorList>
            <person name="Klenk H.-P."/>
        </authorList>
    </citation>
    <scope>NUCLEOTIDE SEQUENCE [LARGE SCALE GENOMIC DNA]</scope>
    <source>
        <strain evidence="3 5">DSM 23040</strain>
    </source>
</reference>
<evidence type="ECO:0000313" key="5">
    <source>
        <dbReference type="Proteomes" id="UP000568050"/>
    </source>
</evidence>
<gene>
    <name evidence="3" type="ORF">FHX50_001384</name>
    <name evidence="4" type="ORF">FHX50_002077</name>
</gene>
<keyword evidence="3" id="KW-0489">Methyltransferase</keyword>
<protein>
    <submittedName>
        <fullName evidence="3">SAM-dependent methyltransferase</fullName>
    </submittedName>
</protein>
<organism evidence="3 5">
    <name type="scientific">Helcobacillus massiliensis</name>
    <dbReference type="NCBI Taxonomy" id="521392"/>
    <lineage>
        <taxon>Bacteria</taxon>
        <taxon>Bacillati</taxon>
        <taxon>Actinomycetota</taxon>
        <taxon>Actinomycetes</taxon>
        <taxon>Micrococcales</taxon>
        <taxon>Dermabacteraceae</taxon>
        <taxon>Helcobacillus</taxon>
    </lineage>
</organism>
<dbReference type="InterPro" id="IPR029063">
    <property type="entry name" value="SAM-dependent_MTases_sf"/>
</dbReference>
<keyword evidence="3" id="KW-0808">Transferase</keyword>
<dbReference type="InterPro" id="IPR041497">
    <property type="entry name" value="Thump-like"/>
</dbReference>